<gene>
    <name evidence="15" type="primary">fbp</name>
    <name evidence="16" type="ORF">A2Z33_05295</name>
</gene>
<dbReference type="GO" id="GO:0006094">
    <property type="term" value="P:gluconeogenesis"/>
    <property type="evidence" value="ECO:0007669"/>
    <property type="project" value="UniProtKB-UniRule"/>
</dbReference>
<feature type="binding site" evidence="15">
    <location>
        <position position="18"/>
    </location>
    <ligand>
        <name>dihydroxyacetone phosphate</name>
        <dbReference type="ChEBI" id="CHEBI:57642"/>
    </ligand>
</feature>
<comment type="pathway">
    <text evidence="3 15">Carbohydrate biosynthesis; gluconeogenesis.</text>
</comment>
<evidence type="ECO:0000256" key="10">
    <source>
        <dbReference type="ARBA" id="ARBA00022801"/>
    </source>
</evidence>
<feature type="active site" description="Proton donor/acceptor; for FBP aldolase activity" evidence="15">
    <location>
        <position position="231"/>
    </location>
</feature>
<evidence type="ECO:0000313" key="17">
    <source>
        <dbReference type="Proteomes" id="UP000178448"/>
    </source>
</evidence>
<comment type="domain">
    <text evidence="15">Consists of a single catalytic domain, but remodels its active-site architecture via a large structural change to exhibit dual activities.</text>
</comment>
<evidence type="ECO:0000256" key="9">
    <source>
        <dbReference type="ARBA" id="ARBA00022723"/>
    </source>
</evidence>
<feature type="binding site" evidence="15">
    <location>
        <position position="288"/>
    </location>
    <ligand>
        <name>dihydroxyacetone phosphate</name>
        <dbReference type="ChEBI" id="CHEBI:57642"/>
    </ligand>
</feature>
<evidence type="ECO:0000256" key="15">
    <source>
        <dbReference type="HAMAP-Rule" id="MF_02067"/>
    </source>
</evidence>
<dbReference type="Pfam" id="PF01950">
    <property type="entry name" value="FBPase_3"/>
    <property type="match status" value="1"/>
</dbReference>
<feature type="binding site" evidence="15">
    <location>
        <position position="11"/>
    </location>
    <ligand>
        <name>Mg(2+)</name>
        <dbReference type="ChEBI" id="CHEBI:18420"/>
        <label>1</label>
    </ligand>
</feature>
<dbReference type="EC" id="3.1.3.11" evidence="6 15"/>
<feature type="binding site" description="in other chain" evidence="15">
    <location>
        <position position="288"/>
    </location>
    <ligand>
        <name>beta-D-fructose 1,6-bisphosphate</name>
        <dbReference type="ChEBI" id="CHEBI:32966"/>
        <note>ligand shared between dimeric partners</note>
    </ligand>
</feature>
<proteinExistence type="inferred from homology"/>
<comment type="caution">
    <text evidence="16">The sequence shown here is derived from an EMBL/GenBank/DDBJ whole genome shotgun (WGS) entry which is preliminary data.</text>
</comment>
<dbReference type="GO" id="GO:0000287">
    <property type="term" value="F:magnesium ion binding"/>
    <property type="evidence" value="ECO:0007669"/>
    <property type="project" value="UniProtKB-UniRule"/>
</dbReference>
<comment type="similarity">
    <text evidence="4 15">Belongs to the FBP aldolase/phosphatase family.</text>
</comment>
<feature type="binding site" evidence="15">
    <location>
        <position position="131"/>
    </location>
    <ligand>
        <name>Mg(2+)</name>
        <dbReference type="ChEBI" id="CHEBI:18420"/>
        <label>2</label>
    </ligand>
</feature>
<comment type="catalytic activity">
    <reaction evidence="1 15">
        <text>beta-D-fructose 1,6-bisphosphate + H2O = beta-D-fructose 6-phosphate + phosphate</text>
        <dbReference type="Rhea" id="RHEA:11064"/>
        <dbReference type="ChEBI" id="CHEBI:15377"/>
        <dbReference type="ChEBI" id="CHEBI:32966"/>
        <dbReference type="ChEBI" id="CHEBI:43474"/>
        <dbReference type="ChEBI" id="CHEBI:57634"/>
        <dbReference type="EC" id="3.1.3.11"/>
    </reaction>
</comment>
<evidence type="ECO:0000256" key="12">
    <source>
        <dbReference type="ARBA" id="ARBA00023239"/>
    </source>
</evidence>
<feature type="binding site" evidence="15">
    <location>
        <position position="132"/>
    </location>
    <ligand>
        <name>dihydroxyacetone phosphate</name>
        <dbReference type="ChEBI" id="CHEBI:57642"/>
    </ligand>
</feature>
<dbReference type="GO" id="GO:0042132">
    <property type="term" value="F:fructose 1,6-bisphosphate 1-phosphatase activity"/>
    <property type="evidence" value="ECO:0007669"/>
    <property type="project" value="UniProtKB-UniRule"/>
</dbReference>
<evidence type="ECO:0000256" key="4">
    <source>
        <dbReference type="ARBA" id="ARBA00010693"/>
    </source>
</evidence>
<dbReference type="EC" id="4.1.2.13" evidence="15"/>
<feature type="binding site" evidence="15">
    <location>
        <position position="268"/>
    </location>
    <ligand>
        <name>dihydroxyacetone phosphate</name>
        <dbReference type="ChEBI" id="CHEBI:57642"/>
    </ligand>
</feature>
<dbReference type="AlphaFoldDB" id="A0A1F5YQT8"/>
<feature type="binding site" evidence="15">
    <location>
        <begin position="244"/>
        <end position="245"/>
    </location>
    <ligand>
        <name>beta-D-fructose 1,6-bisphosphate</name>
        <dbReference type="ChEBI" id="CHEBI:32966"/>
        <note>ligand shared between dimeric partners</note>
    </ligand>
</feature>
<evidence type="ECO:0000256" key="2">
    <source>
        <dbReference type="ARBA" id="ARBA00001946"/>
    </source>
</evidence>
<evidence type="ECO:0000256" key="1">
    <source>
        <dbReference type="ARBA" id="ARBA00001273"/>
    </source>
</evidence>
<feature type="binding site" description="in other chain" evidence="15">
    <location>
        <position position="349"/>
    </location>
    <ligand>
        <name>beta-D-fructose 1,6-bisphosphate</name>
        <dbReference type="ChEBI" id="CHEBI:32966"/>
        <note>ligand shared between dimeric partners</note>
    </ligand>
</feature>
<sequence>MKVTLSVIKADTGSVGGHNTPSQAMLAKARERVEEGIRNGLLTDGRVTFTGDDIAFTMTHTRGVDNADIHKFAWDSFVETTNIAKSQGLYGAGQDLLKDAFSGNVRGMGPGSAEIEFEERPAEPFIVFAGDKCGPGVFNYPLFEAFASPYHNAGLLLAPDMNAGFTYTVMDVNYTEADKVVTMKVPVDYYDICTLLRDPNHYVIESVVENNSGLTAAVASTSRLHNISGKYVGKDDPVAIVRTQKQFPSTGEILSPWALAHYTLGDNRGSHHVAVMPVKQNSIISYFDGPTIISAAGYCVRDGKLTESVDLFDQPFWDYIREKASKKTLEIRAQGFYGPSMAPMDELEYTGVMENLKRLGEKFIVRKK</sequence>
<feature type="binding site" description="in other chain" evidence="15">
    <location>
        <position position="90"/>
    </location>
    <ligand>
        <name>beta-D-fructose 1,6-bisphosphate</name>
        <dbReference type="ChEBI" id="CHEBI:32966"/>
        <note>ligand shared between dimeric partners</note>
    </ligand>
</feature>
<protein>
    <recommendedName>
        <fullName evidence="7 15">Fructose-1,6-bisphosphate aldolase/phosphatase</fullName>
        <shortName evidence="15">FBP A/P</shortName>
        <shortName evidence="15">FBP aldolase/phosphatase</shortName>
        <ecNumber evidence="6 15">3.1.3.11</ecNumber>
        <ecNumber evidence="15">4.1.2.13</ecNumber>
    </recommendedName>
</protein>
<dbReference type="HAMAP" id="MF_02067">
    <property type="entry name" value="FBP_aldolase_phosphatase"/>
    <property type="match status" value="1"/>
</dbReference>
<comment type="cofactor">
    <cofactor evidence="2 15">
        <name>Mg(2+)</name>
        <dbReference type="ChEBI" id="CHEBI:18420"/>
    </cofactor>
</comment>
<dbReference type="EMBL" id="MFJD01000008">
    <property type="protein sequence ID" value="OGG02443.1"/>
    <property type="molecule type" value="Genomic_DNA"/>
</dbReference>
<evidence type="ECO:0000256" key="7">
    <source>
        <dbReference type="ARBA" id="ARBA00018635"/>
    </source>
</evidence>
<feature type="binding site" evidence="15">
    <location>
        <position position="18"/>
    </location>
    <ligand>
        <name>Mg(2+)</name>
        <dbReference type="ChEBI" id="CHEBI:18420"/>
        <label>1</label>
    </ligand>
</feature>
<evidence type="ECO:0000313" key="16">
    <source>
        <dbReference type="EMBL" id="OGG02443.1"/>
    </source>
</evidence>
<comment type="subunit">
    <text evidence="5 15">Homooctamer; dimer of tetramers.</text>
</comment>
<feature type="binding site" evidence="15">
    <location>
        <position position="52"/>
    </location>
    <ligand>
        <name>Mg(2+)</name>
        <dbReference type="ChEBI" id="CHEBI:18420"/>
        <label>1</label>
    </ligand>
</feature>
<dbReference type="UniPathway" id="UPA00138"/>
<feature type="binding site" evidence="15">
    <location>
        <position position="94"/>
    </location>
    <ligand>
        <name>Mg(2+)</name>
        <dbReference type="ChEBI" id="CHEBI:18420"/>
        <label>1</label>
    </ligand>
</feature>
<comment type="function">
    <text evidence="15">Catalyzes two subsequent steps in gluconeogenesis: the aldol condensation of dihydroxyacetone phosphate (DHAP) and glyceraldehyde-3-phosphate (GA3P) to fructose-1,6-bisphosphate (FBP), and the dephosphorylation of FBP to fructose-6-phosphate (F6P).</text>
</comment>
<keyword evidence="10 15" id="KW-0378">Hydrolase</keyword>
<evidence type="ECO:0000256" key="14">
    <source>
        <dbReference type="ARBA" id="ARBA00023277"/>
    </source>
</evidence>
<feature type="binding site" evidence="15">
    <location>
        <position position="235"/>
    </location>
    <ligand>
        <name>Mg(2+)</name>
        <dbReference type="ChEBI" id="CHEBI:18420"/>
        <label>3</label>
    </ligand>
</feature>
<evidence type="ECO:0000256" key="8">
    <source>
        <dbReference type="ARBA" id="ARBA00022432"/>
    </source>
</evidence>
<feature type="binding site" evidence="15">
    <location>
        <position position="236"/>
    </location>
    <ligand>
        <name>Mg(2+)</name>
        <dbReference type="ChEBI" id="CHEBI:18420"/>
        <label>2</label>
    </ligand>
</feature>
<dbReference type="STRING" id="1798374.A2Z33_05295"/>
<feature type="binding site" evidence="15">
    <location>
        <position position="53"/>
    </location>
    <ligand>
        <name>Mg(2+)</name>
        <dbReference type="ChEBI" id="CHEBI:18420"/>
        <label>2</label>
    </ligand>
</feature>
<feature type="binding site" evidence="15">
    <location>
        <position position="234"/>
    </location>
    <ligand>
        <name>Mg(2+)</name>
        <dbReference type="ChEBI" id="CHEBI:18420"/>
        <label>3</label>
    </ligand>
</feature>
<evidence type="ECO:0000256" key="5">
    <source>
        <dbReference type="ARBA" id="ARBA00011820"/>
    </source>
</evidence>
<dbReference type="PANTHER" id="PTHR38341:SF1">
    <property type="entry name" value="FRUCTOSE-1,6-BISPHOSPHATE ALDOLASE_PHOSPHATASE"/>
    <property type="match status" value="1"/>
</dbReference>
<feature type="active site" description="Proton acceptor; for FBP phosphatase activity" evidence="15">
    <location>
        <position position="11"/>
    </location>
</feature>
<dbReference type="SUPFAM" id="SSF111249">
    <property type="entry name" value="Sulfolobus fructose-1,6-bisphosphatase-like"/>
    <property type="match status" value="1"/>
</dbReference>
<feature type="binding site" evidence="15">
    <location>
        <position position="52"/>
    </location>
    <ligand>
        <name>Mg(2+)</name>
        <dbReference type="ChEBI" id="CHEBI:18420"/>
        <label>2</label>
    </ligand>
</feature>
<keyword evidence="8 15" id="KW-0312">Gluconeogenesis</keyword>
<keyword evidence="13 15" id="KW-0704">Schiff base</keyword>
<feature type="binding site" description="in other chain" evidence="15">
    <location>
        <position position="268"/>
    </location>
    <ligand>
        <name>beta-D-fructose 1,6-bisphosphate</name>
        <dbReference type="ChEBI" id="CHEBI:32966"/>
        <note>ligand shared between dimeric partners</note>
    </ligand>
</feature>
<feature type="binding site" evidence="15">
    <location>
        <position position="236"/>
    </location>
    <ligand>
        <name>Mg(2+)</name>
        <dbReference type="ChEBI" id="CHEBI:18420"/>
        <label>3</label>
    </ligand>
</feature>
<name>A0A1F5YQT8_9BACT</name>
<keyword evidence="9 15" id="KW-0479">Metal-binding</keyword>
<organism evidence="16 17">
    <name type="scientific">Candidatus Gottesmanbacteria bacterium RBG_16_52_11</name>
    <dbReference type="NCBI Taxonomy" id="1798374"/>
    <lineage>
        <taxon>Bacteria</taxon>
        <taxon>Candidatus Gottesmaniibacteriota</taxon>
    </lineage>
</organism>
<dbReference type="InterPro" id="IPR002803">
    <property type="entry name" value="FBPase_V"/>
</dbReference>
<dbReference type="GO" id="GO:0004332">
    <property type="term" value="F:fructose-bisphosphate aldolase activity"/>
    <property type="evidence" value="ECO:0007669"/>
    <property type="project" value="UniProtKB-UniRule"/>
</dbReference>
<dbReference type="Proteomes" id="UP000178448">
    <property type="component" value="Unassembled WGS sequence"/>
</dbReference>
<feature type="active site" description="Schiff-base intermediate with DHAP; for FBP aldolase activity" evidence="15">
    <location>
        <position position="234"/>
    </location>
</feature>
<keyword evidence="14 15" id="KW-0119">Carbohydrate metabolism</keyword>
<evidence type="ECO:0000256" key="11">
    <source>
        <dbReference type="ARBA" id="ARBA00022842"/>
    </source>
</evidence>
<keyword evidence="12 15" id="KW-0456">Lyase</keyword>
<evidence type="ECO:0000256" key="13">
    <source>
        <dbReference type="ARBA" id="ARBA00023270"/>
    </source>
</evidence>
<evidence type="ECO:0000256" key="6">
    <source>
        <dbReference type="ARBA" id="ARBA00013093"/>
    </source>
</evidence>
<feature type="binding site" description="in other chain" evidence="15">
    <location>
        <position position="18"/>
    </location>
    <ligand>
        <name>beta-D-fructose 1,6-bisphosphate</name>
        <dbReference type="ChEBI" id="CHEBI:32966"/>
        <note>ligand shared between dimeric partners</note>
    </ligand>
</feature>
<reference evidence="16 17" key="1">
    <citation type="journal article" date="2016" name="Nat. Commun.">
        <title>Thousands of microbial genomes shed light on interconnected biogeochemical processes in an aquifer system.</title>
        <authorList>
            <person name="Anantharaman K."/>
            <person name="Brown C.T."/>
            <person name="Hug L.A."/>
            <person name="Sharon I."/>
            <person name="Castelle C.J."/>
            <person name="Probst A.J."/>
            <person name="Thomas B.C."/>
            <person name="Singh A."/>
            <person name="Wilkins M.J."/>
            <person name="Karaoz U."/>
            <person name="Brodie E.L."/>
            <person name="Williams K.H."/>
            <person name="Hubbard S.S."/>
            <person name="Banfield J.F."/>
        </authorList>
    </citation>
    <scope>NUCLEOTIDE SEQUENCE [LARGE SCALE GENOMIC DNA]</scope>
</reference>
<comment type="catalytic activity">
    <reaction evidence="15">
        <text>beta-D-fructose 1,6-bisphosphate = D-glyceraldehyde 3-phosphate + dihydroxyacetone phosphate</text>
        <dbReference type="Rhea" id="RHEA:14729"/>
        <dbReference type="ChEBI" id="CHEBI:32966"/>
        <dbReference type="ChEBI" id="CHEBI:57642"/>
        <dbReference type="ChEBI" id="CHEBI:59776"/>
        <dbReference type="EC" id="4.1.2.13"/>
    </reaction>
</comment>
<dbReference type="InterPro" id="IPR036076">
    <property type="entry name" value="FBPase_V_sf"/>
</dbReference>
<feature type="binding site" description="in other chain" evidence="15">
    <location>
        <begin position="103"/>
        <end position="104"/>
    </location>
    <ligand>
        <name>beta-D-fructose 1,6-bisphosphate</name>
        <dbReference type="ChEBI" id="CHEBI:32966"/>
        <note>ligand shared between dimeric partners</note>
    </ligand>
</feature>
<feature type="binding site" evidence="15">
    <location>
        <position position="235"/>
    </location>
    <ligand>
        <name>Mg(2+)</name>
        <dbReference type="ChEBI" id="CHEBI:18420"/>
        <label>4</label>
    </ligand>
</feature>
<evidence type="ECO:0000256" key="3">
    <source>
        <dbReference type="ARBA" id="ARBA00004742"/>
    </source>
</evidence>
<keyword evidence="11 15" id="KW-0460">Magnesium</keyword>
<feature type="binding site" description="in other chain" evidence="15">
    <location>
        <position position="132"/>
    </location>
    <ligand>
        <name>beta-D-fructose 1,6-bisphosphate</name>
        <dbReference type="ChEBI" id="CHEBI:32966"/>
        <note>ligand shared between dimeric partners</note>
    </ligand>
</feature>
<accession>A0A1F5YQT8</accession>
<dbReference type="PANTHER" id="PTHR38341">
    <property type="entry name" value="FRUCTOSE-1,6-BISPHOSPHATE ALDOLASE/PHOSPHATASE"/>
    <property type="match status" value="1"/>
</dbReference>